<keyword evidence="5 8" id="KW-0418">Kinase</keyword>
<protein>
    <recommendedName>
        <fullName evidence="2">histidine kinase</fullName>
        <ecNumber evidence="2">2.7.13.3</ecNumber>
    </recommendedName>
</protein>
<dbReference type="Gene3D" id="3.30.565.10">
    <property type="entry name" value="Histidine kinase-like ATPase, C-terminal domain"/>
    <property type="match status" value="1"/>
</dbReference>
<dbReference type="PROSITE" id="PS50109">
    <property type="entry name" value="HIS_KIN"/>
    <property type="match status" value="1"/>
</dbReference>
<dbReference type="InterPro" id="IPR004358">
    <property type="entry name" value="Sig_transdc_His_kin-like_C"/>
</dbReference>
<comment type="catalytic activity">
    <reaction evidence="1">
        <text>ATP + protein L-histidine = ADP + protein N-phospho-L-histidine.</text>
        <dbReference type="EC" id="2.7.13.3"/>
    </reaction>
</comment>
<dbReference type="SUPFAM" id="SSF55874">
    <property type="entry name" value="ATPase domain of HSP90 chaperone/DNA topoisomerase II/histidine kinase"/>
    <property type="match status" value="1"/>
</dbReference>
<dbReference type="EC" id="2.7.13.3" evidence="2"/>
<dbReference type="SUPFAM" id="SSF47384">
    <property type="entry name" value="Homodimeric domain of signal transducing histidine kinase"/>
    <property type="match status" value="1"/>
</dbReference>
<dbReference type="CDD" id="cd00130">
    <property type="entry name" value="PAS"/>
    <property type="match status" value="1"/>
</dbReference>
<dbReference type="InterPro" id="IPR036890">
    <property type="entry name" value="HATPase_C_sf"/>
</dbReference>
<evidence type="ECO:0000256" key="6">
    <source>
        <dbReference type="ARBA" id="ARBA00023012"/>
    </source>
</evidence>
<organism evidence="8 9">
    <name type="scientific">Piscirickettsia salmonis</name>
    <dbReference type="NCBI Taxonomy" id="1238"/>
    <lineage>
        <taxon>Bacteria</taxon>
        <taxon>Pseudomonadati</taxon>
        <taxon>Pseudomonadota</taxon>
        <taxon>Gammaproteobacteria</taxon>
        <taxon>Thiotrichales</taxon>
        <taxon>Piscirickettsiaceae</taxon>
        <taxon>Piscirickettsia</taxon>
    </lineage>
</organism>
<dbReference type="EMBL" id="CP038908">
    <property type="protein sequence ID" value="QGO04785.1"/>
    <property type="molecule type" value="Genomic_DNA"/>
</dbReference>
<keyword evidence="9" id="KW-1185">Reference proteome</keyword>
<dbReference type="GO" id="GO:0004721">
    <property type="term" value="F:phosphoprotein phosphatase activity"/>
    <property type="evidence" value="ECO:0007669"/>
    <property type="project" value="TreeGrafter"/>
</dbReference>
<sequence>MIVDVTSAPNKKTAVAQTSQAQAESLRSILNIMPVGVILLDKFGVVYEANPAAHSLLGEPLTNQPWLNIIQQKFHARSDDGHEISLVTGERVNVATHPLEGQGGQLITLTDLTETRSLQESLNRYQRLCEIGRMSAAMAHQIRTPLASALLYVGGLNNKNISDEKKYDFCEKISKQLKILDNQVSNMLLFAQGGNQCVEQVSITALIDEIMLVYQGRKIICIDFKQAVRKTIFLGNIKTLASAIVNLIENAEQAIDDDHDHIYLLVEYANNYLNIKIIDEGLGMTAQEQKKALEPFFTTKPQGTGLGLAVTQAVLHAHQGKLTLTSDKNLGTTVHLSLPTLTKQGVSQ</sequence>
<dbReference type="Pfam" id="PF02518">
    <property type="entry name" value="HATPase_c"/>
    <property type="match status" value="1"/>
</dbReference>
<dbReference type="SMART" id="SM00388">
    <property type="entry name" value="HisKA"/>
    <property type="match status" value="1"/>
</dbReference>
<keyword evidence="3" id="KW-0597">Phosphoprotein</keyword>
<dbReference type="PANTHER" id="PTHR45453">
    <property type="entry name" value="PHOSPHATE REGULON SENSOR PROTEIN PHOR"/>
    <property type="match status" value="1"/>
</dbReference>
<keyword evidence="4 8" id="KW-0808">Transferase</keyword>
<dbReference type="Pfam" id="PF13188">
    <property type="entry name" value="PAS_8"/>
    <property type="match status" value="1"/>
</dbReference>
<dbReference type="Gene3D" id="1.10.287.130">
    <property type="match status" value="1"/>
</dbReference>
<evidence type="ECO:0000313" key="8">
    <source>
        <dbReference type="EMBL" id="QGO04785.1"/>
    </source>
</evidence>
<dbReference type="InterPro" id="IPR003661">
    <property type="entry name" value="HisK_dim/P_dom"/>
</dbReference>
<name>A0A9Q6LJ45_PISSA</name>
<proteinExistence type="predicted"/>
<dbReference type="SUPFAM" id="SSF55785">
    <property type="entry name" value="PYP-like sensor domain (PAS domain)"/>
    <property type="match status" value="1"/>
</dbReference>
<dbReference type="CDD" id="cd00082">
    <property type="entry name" value="HisKA"/>
    <property type="match status" value="1"/>
</dbReference>
<dbReference type="InterPro" id="IPR005467">
    <property type="entry name" value="His_kinase_dom"/>
</dbReference>
<dbReference type="PANTHER" id="PTHR45453:SF1">
    <property type="entry name" value="PHOSPHATE REGULON SENSOR PROTEIN PHOR"/>
    <property type="match status" value="1"/>
</dbReference>
<dbReference type="InterPro" id="IPR035965">
    <property type="entry name" value="PAS-like_dom_sf"/>
</dbReference>
<reference evidence="8 9" key="1">
    <citation type="submission" date="2019-04" db="EMBL/GenBank/DDBJ databases">
        <title>Complete genome sequencing of Piscirickettsia salmonis strain Psal-009.</title>
        <authorList>
            <person name="Schober I."/>
            <person name="Bunk B."/>
            <person name="Sproer C."/>
            <person name="Carril G.P."/>
            <person name="Riedel T."/>
            <person name="Flores-Herrera P.A."/>
            <person name="Nourdin-Galindo G."/>
            <person name="Marshall S.H."/>
            <person name="Overmann J."/>
        </authorList>
    </citation>
    <scope>NUCLEOTIDE SEQUENCE [LARGE SCALE GENOMIC DNA]</scope>
    <source>
        <strain evidence="8 9">Psal-009</strain>
    </source>
</reference>
<dbReference type="InterPro" id="IPR050351">
    <property type="entry name" value="BphY/WalK/GraS-like"/>
</dbReference>
<dbReference type="PRINTS" id="PR00344">
    <property type="entry name" value="BCTRLSENSOR"/>
</dbReference>
<evidence type="ECO:0000256" key="3">
    <source>
        <dbReference type="ARBA" id="ARBA00022553"/>
    </source>
</evidence>
<dbReference type="SMART" id="SM00387">
    <property type="entry name" value="HATPase_c"/>
    <property type="match status" value="1"/>
</dbReference>
<dbReference type="SMART" id="SM00091">
    <property type="entry name" value="PAS"/>
    <property type="match status" value="1"/>
</dbReference>
<dbReference type="InterPro" id="IPR003594">
    <property type="entry name" value="HATPase_dom"/>
</dbReference>
<dbReference type="Pfam" id="PF00512">
    <property type="entry name" value="HisKA"/>
    <property type="match status" value="1"/>
</dbReference>
<dbReference type="RefSeq" id="WP_051307329.1">
    <property type="nucleotide sequence ID" value="NZ_CP012413.1"/>
</dbReference>
<evidence type="ECO:0000256" key="5">
    <source>
        <dbReference type="ARBA" id="ARBA00022777"/>
    </source>
</evidence>
<dbReference type="GO" id="GO:0005886">
    <property type="term" value="C:plasma membrane"/>
    <property type="evidence" value="ECO:0007669"/>
    <property type="project" value="TreeGrafter"/>
</dbReference>
<evidence type="ECO:0000256" key="4">
    <source>
        <dbReference type="ARBA" id="ARBA00022679"/>
    </source>
</evidence>
<dbReference type="PROSITE" id="PS50112">
    <property type="entry name" value="PAS"/>
    <property type="match status" value="1"/>
</dbReference>
<keyword evidence="7" id="KW-0472">Membrane</keyword>
<dbReference type="Gene3D" id="3.30.450.20">
    <property type="entry name" value="PAS domain"/>
    <property type="match status" value="1"/>
</dbReference>
<dbReference type="GO" id="GO:0000155">
    <property type="term" value="F:phosphorelay sensor kinase activity"/>
    <property type="evidence" value="ECO:0007669"/>
    <property type="project" value="InterPro"/>
</dbReference>
<dbReference type="GO" id="GO:0016036">
    <property type="term" value="P:cellular response to phosphate starvation"/>
    <property type="evidence" value="ECO:0007669"/>
    <property type="project" value="TreeGrafter"/>
</dbReference>
<evidence type="ECO:0000313" key="9">
    <source>
        <dbReference type="Proteomes" id="UP000422232"/>
    </source>
</evidence>
<evidence type="ECO:0000256" key="7">
    <source>
        <dbReference type="ARBA" id="ARBA00023136"/>
    </source>
</evidence>
<dbReference type="Proteomes" id="UP000422232">
    <property type="component" value="Chromosome"/>
</dbReference>
<evidence type="ECO:0000256" key="2">
    <source>
        <dbReference type="ARBA" id="ARBA00012438"/>
    </source>
</evidence>
<gene>
    <name evidence="8" type="primary">kinE</name>
    <name evidence="8" type="ORF">Psal009_00659</name>
</gene>
<keyword evidence="6" id="KW-0902">Two-component regulatory system</keyword>
<dbReference type="InterPro" id="IPR000014">
    <property type="entry name" value="PAS"/>
</dbReference>
<evidence type="ECO:0000256" key="1">
    <source>
        <dbReference type="ARBA" id="ARBA00000085"/>
    </source>
</evidence>
<dbReference type="InterPro" id="IPR036097">
    <property type="entry name" value="HisK_dim/P_sf"/>
</dbReference>
<dbReference type="AlphaFoldDB" id="A0A9Q6LJ45"/>
<accession>A0A9Q6LJ45</accession>